<dbReference type="Proteomes" id="UP001215712">
    <property type="component" value="Unassembled WGS sequence"/>
</dbReference>
<dbReference type="GO" id="GO:0004497">
    <property type="term" value="F:monooxygenase activity"/>
    <property type="evidence" value="ECO:0007669"/>
    <property type="project" value="UniProtKB-KW"/>
</dbReference>
<dbReference type="AlphaFoldDB" id="A0AAD6HJ34"/>
<sequence>MALVSIPKSCSVLIVGGGPAGSYAASALAREGVDVIIMEADHFPRYHIGESMLASIRHFLRFIDLEKKFDAIEVNDSMDLQNGAAFKLNNKRAGYTDFIAANGPNGYSWNVIRSESDKLMFDHAEKEGALTFQGTKVDSLEFESVDNFHSDNFHNDNFHTDNGVANPDRVISAAWSRKEDGTSGTIKFNFLIDASGRSGLISTKYLKNRKFNQALKNQASWGYWRGAETYAPGTPQEGSPISEALTDQSGWCWAIPLHDGTLSVGIVMRQDLSLERKMALGSPGTIEFYRHCLTLAPEIHERLAQAALVSEVKAASDWSYSASTYAGSNFRLVGDAGCFIDPYFSSGVHLALSSALSAAITIQAVRRGEVSEYEGAKWHSIKTAEGYSRFLLVVITALKQIRKGEEPVLSDFDEDGFDRAFSFFKPIIQGHADADVSGRLTQDLVSRSVNFCFNAFAEVSPEARREVLDKLESLKSGQGIETKEDLDKLTEEELSILRTIRARQMMRSEDAMNIDTFATDAIQGLVPRLVTGQLGLNKVTADSRSAAMLDTETLFDKGLSGYVALLEDPIS</sequence>
<dbReference type="PANTHER" id="PTHR43747:SF5">
    <property type="entry name" value="FAD-BINDING DOMAIN-CONTAINING PROTEIN"/>
    <property type="match status" value="1"/>
</dbReference>
<dbReference type="EMBL" id="JAQJAN010000010">
    <property type="protein sequence ID" value="KAJ5719766.1"/>
    <property type="molecule type" value="Genomic_DNA"/>
</dbReference>
<proteinExistence type="inferred from homology"/>
<reference evidence="6" key="1">
    <citation type="journal article" date="2023" name="IMA Fungus">
        <title>Comparative genomic study of the Penicillium genus elucidates a diverse pangenome and 15 lateral gene transfer events.</title>
        <authorList>
            <person name="Petersen C."/>
            <person name="Sorensen T."/>
            <person name="Nielsen M.R."/>
            <person name="Sondergaard T.E."/>
            <person name="Sorensen J.L."/>
            <person name="Fitzpatrick D.A."/>
            <person name="Frisvad J.C."/>
            <person name="Nielsen K.L."/>
        </authorList>
    </citation>
    <scope>NUCLEOTIDE SEQUENCE</scope>
    <source>
        <strain evidence="6">IBT 17514</strain>
    </source>
</reference>
<dbReference type="InterPro" id="IPR050816">
    <property type="entry name" value="Flavin-dep_Halogenase_NPB"/>
</dbReference>
<dbReference type="Pfam" id="PF04820">
    <property type="entry name" value="Trp_halogenase"/>
    <property type="match status" value="2"/>
</dbReference>
<keyword evidence="5" id="KW-0503">Monooxygenase</keyword>
<reference evidence="6" key="2">
    <citation type="submission" date="2023-01" db="EMBL/GenBank/DDBJ databases">
        <authorList>
            <person name="Petersen C."/>
        </authorList>
    </citation>
    <scope>NUCLEOTIDE SEQUENCE</scope>
    <source>
        <strain evidence="6">IBT 17514</strain>
    </source>
</reference>
<keyword evidence="2" id="KW-0285">Flavoprotein</keyword>
<evidence type="ECO:0000256" key="5">
    <source>
        <dbReference type="ARBA" id="ARBA00023033"/>
    </source>
</evidence>
<evidence type="ECO:0000256" key="1">
    <source>
        <dbReference type="ARBA" id="ARBA00005706"/>
    </source>
</evidence>
<evidence type="ECO:0000256" key="2">
    <source>
        <dbReference type="ARBA" id="ARBA00022630"/>
    </source>
</evidence>
<evidence type="ECO:0000256" key="4">
    <source>
        <dbReference type="ARBA" id="ARBA00023002"/>
    </source>
</evidence>
<dbReference type="SUPFAM" id="SSF51905">
    <property type="entry name" value="FAD/NAD(P)-binding domain"/>
    <property type="match status" value="1"/>
</dbReference>
<dbReference type="PANTHER" id="PTHR43747">
    <property type="entry name" value="FAD-BINDING PROTEIN"/>
    <property type="match status" value="1"/>
</dbReference>
<evidence type="ECO:0000313" key="6">
    <source>
        <dbReference type="EMBL" id="KAJ5719766.1"/>
    </source>
</evidence>
<evidence type="ECO:0000256" key="3">
    <source>
        <dbReference type="ARBA" id="ARBA00022827"/>
    </source>
</evidence>
<keyword evidence="3" id="KW-0274">FAD</keyword>
<name>A0AAD6HJ34_9EURO</name>
<comment type="caution">
    <text evidence="6">The sequence shown here is derived from an EMBL/GenBank/DDBJ whole genome shotgun (WGS) entry which is preliminary data.</text>
</comment>
<dbReference type="InterPro" id="IPR006905">
    <property type="entry name" value="Flavin_halogenase"/>
</dbReference>
<protein>
    <recommendedName>
        <fullName evidence="8">Halogenase</fullName>
    </recommendedName>
</protein>
<organism evidence="6 7">
    <name type="scientific">Penicillium malachiteum</name>
    <dbReference type="NCBI Taxonomy" id="1324776"/>
    <lineage>
        <taxon>Eukaryota</taxon>
        <taxon>Fungi</taxon>
        <taxon>Dikarya</taxon>
        <taxon>Ascomycota</taxon>
        <taxon>Pezizomycotina</taxon>
        <taxon>Eurotiomycetes</taxon>
        <taxon>Eurotiomycetidae</taxon>
        <taxon>Eurotiales</taxon>
        <taxon>Aspergillaceae</taxon>
        <taxon>Penicillium</taxon>
    </lineage>
</organism>
<gene>
    <name evidence="6" type="ORF">N7493_007344</name>
</gene>
<keyword evidence="4" id="KW-0560">Oxidoreductase</keyword>
<dbReference type="InterPro" id="IPR036188">
    <property type="entry name" value="FAD/NAD-bd_sf"/>
</dbReference>
<dbReference type="Gene3D" id="3.50.50.60">
    <property type="entry name" value="FAD/NAD(P)-binding domain"/>
    <property type="match status" value="1"/>
</dbReference>
<comment type="similarity">
    <text evidence="1">Belongs to the flavin-dependent halogenase family.</text>
</comment>
<evidence type="ECO:0000313" key="7">
    <source>
        <dbReference type="Proteomes" id="UP001215712"/>
    </source>
</evidence>
<accession>A0AAD6HJ34</accession>
<dbReference type="PRINTS" id="PR00420">
    <property type="entry name" value="RNGMNOXGNASE"/>
</dbReference>
<evidence type="ECO:0008006" key="8">
    <source>
        <dbReference type="Google" id="ProtNLM"/>
    </source>
</evidence>
<keyword evidence="7" id="KW-1185">Reference proteome</keyword>